<accession>A0AAV5NRL2</accession>
<organism evidence="1 2">
    <name type="scientific">Vibrio penaeicida</name>
    <dbReference type="NCBI Taxonomy" id="104609"/>
    <lineage>
        <taxon>Bacteria</taxon>
        <taxon>Pseudomonadati</taxon>
        <taxon>Pseudomonadota</taxon>
        <taxon>Gammaproteobacteria</taxon>
        <taxon>Vibrionales</taxon>
        <taxon>Vibrionaceae</taxon>
        <taxon>Vibrio</taxon>
    </lineage>
</organism>
<evidence type="ECO:0000313" key="1">
    <source>
        <dbReference type="EMBL" id="GLQ72964.1"/>
    </source>
</evidence>
<comment type="caution">
    <text evidence="1">The sequence shown here is derived from an EMBL/GenBank/DDBJ whole genome shotgun (WGS) entry which is preliminary data.</text>
</comment>
<protein>
    <submittedName>
        <fullName evidence="1">Uncharacterized protein</fullName>
    </submittedName>
</protein>
<proteinExistence type="predicted"/>
<evidence type="ECO:0000313" key="2">
    <source>
        <dbReference type="Proteomes" id="UP001156690"/>
    </source>
</evidence>
<name>A0AAV5NRL2_9VIBR</name>
<sequence>MSKGNTNIEHYLSKNDESVSIPIIYTLTSIWVKRDGATSSEVSPLLAEAIIHEPKLTFLSLKEHGESYKRWLEELQGALFTDYQGTQREVLQSLHTELLNSLEEYITNENDMALKSLAFELQNRVKQIRVRIVD</sequence>
<dbReference type="Proteomes" id="UP001156690">
    <property type="component" value="Unassembled WGS sequence"/>
</dbReference>
<reference evidence="2" key="1">
    <citation type="journal article" date="2019" name="Int. J. Syst. Evol. Microbiol.">
        <title>The Global Catalogue of Microorganisms (GCM) 10K type strain sequencing project: providing services to taxonomists for standard genome sequencing and annotation.</title>
        <authorList>
            <consortium name="The Broad Institute Genomics Platform"/>
            <consortium name="The Broad Institute Genome Sequencing Center for Infectious Disease"/>
            <person name="Wu L."/>
            <person name="Ma J."/>
        </authorList>
    </citation>
    <scope>NUCLEOTIDE SEQUENCE [LARGE SCALE GENOMIC DNA]</scope>
    <source>
        <strain evidence="2">NBRC 15640</strain>
    </source>
</reference>
<dbReference type="AlphaFoldDB" id="A0AAV5NRL2"/>
<gene>
    <name evidence="1" type="ORF">GCM10007932_23240</name>
</gene>
<dbReference type="EMBL" id="BSNX01000024">
    <property type="protein sequence ID" value="GLQ72964.1"/>
    <property type="molecule type" value="Genomic_DNA"/>
</dbReference>
<keyword evidence="2" id="KW-1185">Reference proteome</keyword>